<dbReference type="SUPFAM" id="SSF46689">
    <property type="entry name" value="Homeodomain-like"/>
    <property type="match status" value="1"/>
</dbReference>
<dbReference type="GO" id="GO:0003700">
    <property type="term" value="F:DNA-binding transcription factor activity"/>
    <property type="evidence" value="ECO:0007669"/>
    <property type="project" value="TreeGrafter"/>
</dbReference>
<dbReference type="AlphaFoldDB" id="A0A1C6UID6"/>
<protein>
    <submittedName>
        <fullName evidence="6">Transcriptional regulator, TetR family</fullName>
    </submittedName>
</protein>
<dbReference type="InterPro" id="IPR009057">
    <property type="entry name" value="Homeodomain-like_sf"/>
</dbReference>
<name>A0A1C6UID6_9ACTN</name>
<evidence type="ECO:0000259" key="5">
    <source>
        <dbReference type="PROSITE" id="PS50977"/>
    </source>
</evidence>
<dbReference type="InterPro" id="IPR050109">
    <property type="entry name" value="HTH-type_TetR-like_transc_reg"/>
</dbReference>
<evidence type="ECO:0000256" key="3">
    <source>
        <dbReference type="ARBA" id="ARBA00023163"/>
    </source>
</evidence>
<dbReference type="Proteomes" id="UP000199001">
    <property type="component" value="Unassembled WGS sequence"/>
</dbReference>
<dbReference type="InterPro" id="IPR036271">
    <property type="entry name" value="Tet_transcr_reg_TetR-rel_C_sf"/>
</dbReference>
<keyword evidence="3" id="KW-0804">Transcription</keyword>
<proteinExistence type="predicted"/>
<keyword evidence="2 4" id="KW-0238">DNA-binding</keyword>
<accession>A0A1C6UID6</accession>
<dbReference type="PROSITE" id="PS50977">
    <property type="entry name" value="HTH_TETR_2"/>
    <property type="match status" value="1"/>
</dbReference>
<dbReference type="InterPro" id="IPR001647">
    <property type="entry name" value="HTH_TetR"/>
</dbReference>
<dbReference type="SUPFAM" id="SSF48498">
    <property type="entry name" value="Tetracyclin repressor-like, C-terminal domain"/>
    <property type="match status" value="1"/>
</dbReference>
<dbReference type="OrthoDB" id="3570708at2"/>
<evidence type="ECO:0000313" key="6">
    <source>
        <dbReference type="EMBL" id="SCL53830.1"/>
    </source>
</evidence>
<dbReference type="STRING" id="47855.GA0070606_2183"/>
<evidence type="ECO:0000313" key="7">
    <source>
        <dbReference type="Proteomes" id="UP000199001"/>
    </source>
</evidence>
<dbReference type="Gene3D" id="1.10.357.10">
    <property type="entry name" value="Tetracycline Repressor, domain 2"/>
    <property type="match status" value="1"/>
</dbReference>
<evidence type="ECO:0000256" key="1">
    <source>
        <dbReference type="ARBA" id="ARBA00023015"/>
    </source>
</evidence>
<dbReference type="GO" id="GO:0000976">
    <property type="term" value="F:transcription cis-regulatory region binding"/>
    <property type="evidence" value="ECO:0007669"/>
    <property type="project" value="TreeGrafter"/>
</dbReference>
<dbReference type="Pfam" id="PF00440">
    <property type="entry name" value="TetR_N"/>
    <property type="match status" value="1"/>
</dbReference>
<dbReference type="PANTHER" id="PTHR30055:SF234">
    <property type="entry name" value="HTH-TYPE TRANSCRIPTIONAL REGULATOR BETI"/>
    <property type="match status" value="1"/>
</dbReference>
<sequence>MAEGQRRLRADAERSIRTIMEAAERLLAANPAATIEQIAEAAGVARTTVHRRFASRDALIASMTRDAWAQMGAAVAAARPATAPPLVALHQATATILEIKSRWPFALGQPSDDPSTVRHQQEVHAGCELVLRRAQQAGLLRPDVDLDWTRRVYLALIHETINGAPASPGDPDELAARILDTLLHGAAPRP</sequence>
<dbReference type="PANTHER" id="PTHR30055">
    <property type="entry name" value="HTH-TYPE TRANSCRIPTIONAL REGULATOR RUTR"/>
    <property type="match status" value="1"/>
</dbReference>
<gene>
    <name evidence="6" type="ORF">GA0070606_2183</name>
</gene>
<organism evidence="6 7">
    <name type="scientific">Micromonospora citrea</name>
    <dbReference type="NCBI Taxonomy" id="47855"/>
    <lineage>
        <taxon>Bacteria</taxon>
        <taxon>Bacillati</taxon>
        <taxon>Actinomycetota</taxon>
        <taxon>Actinomycetes</taxon>
        <taxon>Micromonosporales</taxon>
        <taxon>Micromonosporaceae</taxon>
        <taxon>Micromonospora</taxon>
    </lineage>
</organism>
<evidence type="ECO:0000256" key="4">
    <source>
        <dbReference type="PROSITE-ProRule" id="PRU00335"/>
    </source>
</evidence>
<dbReference type="EMBL" id="FMHZ01000002">
    <property type="protein sequence ID" value="SCL53830.1"/>
    <property type="molecule type" value="Genomic_DNA"/>
</dbReference>
<feature type="DNA-binding region" description="H-T-H motif" evidence="4">
    <location>
        <begin position="34"/>
        <end position="53"/>
    </location>
</feature>
<dbReference type="RefSeq" id="WP_091097334.1">
    <property type="nucleotide sequence ID" value="NZ_FMHZ01000002.1"/>
</dbReference>
<evidence type="ECO:0000256" key="2">
    <source>
        <dbReference type="ARBA" id="ARBA00023125"/>
    </source>
</evidence>
<reference evidence="7" key="1">
    <citation type="submission" date="2016-06" db="EMBL/GenBank/DDBJ databases">
        <authorList>
            <person name="Varghese N."/>
            <person name="Submissions Spin"/>
        </authorList>
    </citation>
    <scope>NUCLEOTIDE SEQUENCE [LARGE SCALE GENOMIC DNA]</scope>
    <source>
        <strain evidence="7">DSM 43903</strain>
    </source>
</reference>
<feature type="domain" description="HTH tetR-type" evidence="5">
    <location>
        <begin position="13"/>
        <end position="71"/>
    </location>
</feature>
<keyword evidence="1" id="KW-0805">Transcription regulation</keyword>
<keyword evidence="7" id="KW-1185">Reference proteome</keyword>